<accession>A0ABS8Z813</accession>
<keyword evidence="1" id="KW-0732">Signal</keyword>
<dbReference type="PROSITE" id="PS51257">
    <property type="entry name" value="PROKAR_LIPOPROTEIN"/>
    <property type="match status" value="1"/>
</dbReference>
<reference evidence="2 3" key="1">
    <citation type="submission" date="2021-12" db="EMBL/GenBank/DDBJ databases">
        <title>Genome sequence of Kibdelosporangium philippinense ATCC 49844.</title>
        <authorList>
            <person name="Fedorov E.A."/>
            <person name="Omeragic M."/>
            <person name="Shalygina K.F."/>
            <person name="Maclea K.S."/>
        </authorList>
    </citation>
    <scope>NUCLEOTIDE SEQUENCE [LARGE SCALE GENOMIC DNA]</scope>
    <source>
        <strain evidence="2 3">ATCC 49844</strain>
    </source>
</reference>
<evidence type="ECO:0000256" key="1">
    <source>
        <dbReference type="SAM" id="SignalP"/>
    </source>
</evidence>
<evidence type="ECO:0000313" key="2">
    <source>
        <dbReference type="EMBL" id="MCE7002801.1"/>
    </source>
</evidence>
<evidence type="ECO:0000313" key="3">
    <source>
        <dbReference type="Proteomes" id="UP001521150"/>
    </source>
</evidence>
<sequence length="107" mass="11624">MRTRRLAILLLLPFLWLVIASCAPHTEDHPESTGVVSTLDGHCHHETEPHSHDYFAAVPTTVAPIPVTAPVSVEPEHLATAVAPVRVAQPRSRTGRTVLIDLSIART</sequence>
<dbReference type="EMBL" id="JAJVCN010000001">
    <property type="protein sequence ID" value="MCE7002801.1"/>
    <property type="molecule type" value="Genomic_DNA"/>
</dbReference>
<dbReference type="RefSeq" id="WP_233724313.1">
    <property type="nucleotide sequence ID" value="NZ_JAJVCN010000001.1"/>
</dbReference>
<protein>
    <submittedName>
        <fullName evidence="2">Uncharacterized protein</fullName>
    </submittedName>
</protein>
<feature type="chain" id="PRO_5046073214" evidence="1">
    <location>
        <begin position="23"/>
        <end position="107"/>
    </location>
</feature>
<organism evidence="2 3">
    <name type="scientific">Kibdelosporangium philippinense</name>
    <dbReference type="NCBI Taxonomy" id="211113"/>
    <lineage>
        <taxon>Bacteria</taxon>
        <taxon>Bacillati</taxon>
        <taxon>Actinomycetota</taxon>
        <taxon>Actinomycetes</taxon>
        <taxon>Pseudonocardiales</taxon>
        <taxon>Pseudonocardiaceae</taxon>
        <taxon>Kibdelosporangium</taxon>
    </lineage>
</organism>
<feature type="signal peptide" evidence="1">
    <location>
        <begin position="1"/>
        <end position="22"/>
    </location>
</feature>
<proteinExistence type="predicted"/>
<name>A0ABS8Z813_9PSEU</name>
<keyword evidence="3" id="KW-1185">Reference proteome</keyword>
<gene>
    <name evidence="2" type="ORF">LWC34_08150</name>
</gene>
<dbReference type="Proteomes" id="UP001521150">
    <property type="component" value="Unassembled WGS sequence"/>
</dbReference>
<comment type="caution">
    <text evidence="2">The sequence shown here is derived from an EMBL/GenBank/DDBJ whole genome shotgun (WGS) entry which is preliminary data.</text>
</comment>